<feature type="non-terminal residue" evidence="2">
    <location>
        <position position="216"/>
    </location>
</feature>
<protein>
    <submittedName>
        <fullName evidence="2">Uncharacterized protein</fullName>
    </submittedName>
</protein>
<proteinExistence type="predicted"/>
<dbReference type="EMBL" id="CADCWG010000214">
    <property type="protein sequence ID" value="CAA9566922.1"/>
    <property type="molecule type" value="Genomic_DNA"/>
</dbReference>
<reference evidence="2" key="1">
    <citation type="submission" date="2020-02" db="EMBL/GenBank/DDBJ databases">
        <authorList>
            <person name="Meier V. D."/>
        </authorList>
    </citation>
    <scope>NUCLEOTIDE SEQUENCE</scope>
    <source>
        <strain evidence="2">AVDCRST_MAG49</strain>
    </source>
</reference>
<feature type="compositionally biased region" description="Basic residues" evidence="1">
    <location>
        <begin position="13"/>
        <end position="26"/>
    </location>
</feature>
<name>A0A6J4V6P8_9BACT</name>
<sequence length="216" mass="23238">GATGGRDQGQLRPCRRGVRGAVHRRAGPQAPRPGPAPVLRRGGRRRRRRGRYWLRSRADQPLPDRPRAGCARDRRLAGNGRPGSPAQPSDPVPDRGHARPRRRPWGLGRDRRLLLDHPPARRRGAVRPRRVPPCPPAGRAAPARLPRGRGGSAPRRVVGDGGGRRLPFLRDGDAGGPAAGDRLRGHRSPRAGALPATRGGDPARLPDGPEVYPAGV</sequence>
<dbReference type="AlphaFoldDB" id="A0A6J4V6P8"/>
<gene>
    <name evidence="2" type="ORF">AVDCRST_MAG49-3200</name>
</gene>
<organism evidence="2">
    <name type="scientific">uncultured Thermomicrobiales bacterium</name>
    <dbReference type="NCBI Taxonomy" id="1645740"/>
    <lineage>
        <taxon>Bacteria</taxon>
        <taxon>Pseudomonadati</taxon>
        <taxon>Thermomicrobiota</taxon>
        <taxon>Thermomicrobia</taxon>
        <taxon>Thermomicrobiales</taxon>
        <taxon>environmental samples</taxon>
    </lineage>
</organism>
<feature type="non-terminal residue" evidence="2">
    <location>
        <position position="1"/>
    </location>
</feature>
<evidence type="ECO:0000256" key="1">
    <source>
        <dbReference type="SAM" id="MobiDB-lite"/>
    </source>
</evidence>
<feature type="compositionally biased region" description="Basic residues" evidence="1">
    <location>
        <begin position="120"/>
        <end position="130"/>
    </location>
</feature>
<feature type="compositionally biased region" description="Basic and acidic residues" evidence="1">
    <location>
        <begin position="56"/>
        <end position="76"/>
    </location>
</feature>
<accession>A0A6J4V6P8</accession>
<feature type="compositionally biased region" description="Basic and acidic residues" evidence="1">
    <location>
        <begin position="108"/>
        <end position="119"/>
    </location>
</feature>
<feature type="compositionally biased region" description="Basic residues" evidence="1">
    <location>
        <begin position="41"/>
        <end position="54"/>
    </location>
</feature>
<evidence type="ECO:0000313" key="2">
    <source>
        <dbReference type="EMBL" id="CAA9566922.1"/>
    </source>
</evidence>
<feature type="region of interest" description="Disordered" evidence="1">
    <location>
        <begin position="1"/>
        <end position="216"/>
    </location>
</feature>